<feature type="region of interest" description="Disordered" evidence="1">
    <location>
        <begin position="92"/>
        <end position="185"/>
    </location>
</feature>
<sequence>MPAHMDTPLDFTYPAWYRPDGTARTIRSGPPSIASASASSRAPSIAPSTSTKASTGTSTSASRTRARGPRELRVKDTGAVVHVHAHSVPVASIVAPRETPPAPLMEPAPMATPTASQLRRSEQARRFRAVPRRAYASGAAATDTAPASGSPHTTSRAIEPTGHPSMPKSAPLTDNPPTKANADPDPDVIEQLRRWEAMHAAALRTSSSASSSFHGASPDPTPTSSALPAPTKETPVLRTVARNTPRNITPSAQRERSQVAAVHVGTGTAPRVARRREGGRERGGAATLGAHGRRNEAWAAPRRDVDAEIAPGESCWGGREEEREEDKGFHGNDGEGGGGEAGAGCCHCGVVLR</sequence>
<feature type="region of interest" description="Disordered" evidence="1">
    <location>
        <begin position="250"/>
        <end position="342"/>
    </location>
</feature>
<feature type="region of interest" description="Disordered" evidence="1">
    <location>
        <begin position="1"/>
        <end position="74"/>
    </location>
</feature>
<name>A0A0D2LXN4_HYPSF</name>
<accession>A0A0D2LXN4</accession>
<keyword evidence="3" id="KW-1185">Reference proteome</keyword>
<feature type="compositionally biased region" description="Low complexity" evidence="1">
    <location>
        <begin position="27"/>
        <end position="63"/>
    </location>
</feature>
<reference evidence="3" key="1">
    <citation type="submission" date="2014-04" db="EMBL/GenBank/DDBJ databases">
        <title>Evolutionary Origins and Diversification of the Mycorrhizal Mutualists.</title>
        <authorList>
            <consortium name="DOE Joint Genome Institute"/>
            <consortium name="Mycorrhizal Genomics Consortium"/>
            <person name="Kohler A."/>
            <person name="Kuo A."/>
            <person name="Nagy L.G."/>
            <person name="Floudas D."/>
            <person name="Copeland A."/>
            <person name="Barry K.W."/>
            <person name="Cichocki N."/>
            <person name="Veneault-Fourrey C."/>
            <person name="LaButti K."/>
            <person name="Lindquist E.A."/>
            <person name="Lipzen A."/>
            <person name="Lundell T."/>
            <person name="Morin E."/>
            <person name="Murat C."/>
            <person name="Riley R."/>
            <person name="Ohm R."/>
            <person name="Sun H."/>
            <person name="Tunlid A."/>
            <person name="Henrissat B."/>
            <person name="Grigoriev I.V."/>
            <person name="Hibbett D.S."/>
            <person name="Martin F."/>
        </authorList>
    </citation>
    <scope>NUCLEOTIDE SEQUENCE [LARGE SCALE GENOMIC DNA]</scope>
    <source>
        <strain evidence="3">FD-334 SS-4</strain>
    </source>
</reference>
<protein>
    <submittedName>
        <fullName evidence="2">Uncharacterized protein</fullName>
    </submittedName>
</protein>
<dbReference type="AlphaFoldDB" id="A0A0D2LXN4"/>
<dbReference type="EMBL" id="KN817639">
    <property type="protein sequence ID" value="KJA15653.1"/>
    <property type="molecule type" value="Genomic_DNA"/>
</dbReference>
<feature type="compositionally biased region" description="Low complexity" evidence="1">
    <location>
        <begin position="132"/>
        <end position="149"/>
    </location>
</feature>
<feature type="compositionally biased region" description="Basic and acidic residues" evidence="1">
    <location>
        <begin position="318"/>
        <end position="333"/>
    </location>
</feature>
<feature type="region of interest" description="Disordered" evidence="1">
    <location>
        <begin position="206"/>
        <end position="232"/>
    </location>
</feature>
<dbReference type="Proteomes" id="UP000054270">
    <property type="component" value="Unassembled WGS sequence"/>
</dbReference>
<feature type="compositionally biased region" description="Basic and acidic residues" evidence="1">
    <location>
        <begin position="293"/>
        <end position="306"/>
    </location>
</feature>
<gene>
    <name evidence="2" type="ORF">HYPSUDRAFT_48184</name>
</gene>
<evidence type="ECO:0000313" key="3">
    <source>
        <dbReference type="Proteomes" id="UP000054270"/>
    </source>
</evidence>
<evidence type="ECO:0000256" key="1">
    <source>
        <dbReference type="SAM" id="MobiDB-lite"/>
    </source>
</evidence>
<feature type="compositionally biased region" description="Low complexity" evidence="1">
    <location>
        <begin position="206"/>
        <end position="231"/>
    </location>
</feature>
<evidence type="ECO:0000313" key="2">
    <source>
        <dbReference type="EMBL" id="KJA15653.1"/>
    </source>
</evidence>
<proteinExistence type="predicted"/>
<organism evidence="2 3">
    <name type="scientific">Hypholoma sublateritium (strain FD-334 SS-4)</name>
    <dbReference type="NCBI Taxonomy" id="945553"/>
    <lineage>
        <taxon>Eukaryota</taxon>
        <taxon>Fungi</taxon>
        <taxon>Dikarya</taxon>
        <taxon>Basidiomycota</taxon>
        <taxon>Agaricomycotina</taxon>
        <taxon>Agaricomycetes</taxon>
        <taxon>Agaricomycetidae</taxon>
        <taxon>Agaricales</taxon>
        <taxon>Agaricineae</taxon>
        <taxon>Strophariaceae</taxon>
        <taxon>Hypholoma</taxon>
    </lineage>
</organism>